<accession>A0A1Y5S4T2</accession>
<sequence>MFIQIFVGSCLILLSVLVATLGFLVFEIILNRAHNMADQRTAQAQTGGC</sequence>
<feature type="transmembrane region" description="Helical" evidence="1">
    <location>
        <begin position="6"/>
        <end position="30"/>
    </location>
</feature>
<dbReference type="AlphaFoldDB" id="A0A1Y5S4T2"/>
<name>A0A1Y5S4T2_9RHOB</name>
<evidence type="ECO:0000313" key="3">
    <source>
        <dbReference type="Proteomes" id="UP000193307"/>
    </source>
</evidence>
<reference evidence="2 3" key="1">
    <citation type="submission" date="2017-03" db="EMBL/GenBank/DDBJ databases">
        <authorList>
            <person name="Afonso C.L."/>
            <person name="Miller P.J."/>
            <person name="Scott M.A."/>
            <person name="Spackman E."/>
            <person name="Goraichik I."/>
            <person name="Dimitrov K.M."/>
            <person name="Suarez D.L."/>
            <person name="Swayne D.E."/>
        </authorList>
    </citation>
    <scope>NUCLEOTIDE SEQUENCE [LARGE SCALE GENOMIC DNA]</scope>
    <source>
        <strain evidence="2 3">CECT 7971</strain>
    </source>
</reference>
<gene>
    <name evidence="2" type="ORF">PAM7971_01218</name>
</gene>
<keyword evidence="1" id="KW-1133">Transmembrane helix</keyword>
<organism evidence="2 3">
    <name type="scientific">Pacificibacter marinus</name>
    <dbReference type="NCBI Taxonomy" id="658057"/>
    <lineage>
        <taxon>Bacteria</taxon>
        <taxon>Pseudomonadati</taxon>
        <taxon>Pseudomonadota</taxon>
        <taxon>Alphaproteobacteria</taxon>
        <taxon>Rhodobacterales</taxon>
        <taxon>Roseobacteraceae</taxon>
        <taxon>Pacificibacter</taxon>
    </lineage>
</organism>
<dbReference type="EMBL" id="FWFW01000003">
    <property type="protein sequence ID" value="SLN31684.1"/>
    <property type="molecule type" value="Genomic_DNA"/>
</dbReference>
<proteinExistence type="predicted"/>
<dbReference type="RefSeq" id="WP_170842180.1">
    <property type="nucleotide sequence ID" value="NZ_FNZV01000008.1"/>
</dbReference>
<evidence type="ECO:0000313" key="2">
    <source>
        <dbReference type="EMBL" id="SLN31684.1"/>
    </source>
</evidence>
<protein>
    <submittedName>
        <fullName evidence="2">Uncharacterized protein</fullName>
    </submittedName>
</protein>
<keyword evidence="1" id="KW-0812">Transmembrane</keyword>
<keyword evidence="3" id="KW-1185">Reference proteome</keyword>
<dbReference type="Proteomes" id="UP000193307">
    <property type="component" value="Unassembled WGS sequence"/>
</dbReference>
<keyword evidence="1" id="KW-0472">Membrane</keyword>
<evidence type="ECO:0000256" key="1">
    <source>
        <dbReference type="SAM" id="Phobius"/>
    </source>
</evidence>